<dbReference type="EMBL" id="AYYQ01000035">
    <property type="protein sequence ID" value="KRM67746.1"/>
    <property type="molecule type" value="Genomic_DNA"/>
</dbReference>
<dbReference type="GO" id="GO:0008170">
    <property type="term" value="F:N-methyltransferase activity"/>
    <property type="evidence" value="ECO:0007669"/>
    <property type="project" value="InterPro"/>
</dbReference>
<proteinExistence type="inferred from homology"/>
<dbReference type="PRINTS" id="PR00506">
    <property type="entry name" value="D21N6MTFRASE"/>
</dbReference>
<accession>A0A0R2AMP0</accession>
<gene>
    <name evidence="7" type="ORF">FD06_GL000465</name>
</gene>
<keyword evidence="8" id="KW-1185">Reference proteome</keyword>
<dbReference type="PROSITE" id="PS00092">
    <property type="entry name" value="N6_MTASE"/>
    <property type="match status" value="1"/>
</dbReference>
<comment type="similarity">
    <text evidence="1">Belongs to the N(4)/N(6)-methyltransferase family.</text>
</comment>
<evidence type="ECO:0000313" key="7">
    <source>
        <dbReference type="EMBL" id="KRM67746.1"/>
    </source>
</evidence>
<dbReference type="InterPro" id="IPR002941">
    <property type="entry name" value="DNA_methylase_N4/N6"/>
</dbReference>
<keyword evidence="3" id="KW-0808">Transferase</keyword>
<dbReference type="Proteomes" id="UP000052012">
    <property type="component" value="Unassembled WGS sequence"/>
</dbReference>
<keyword evidence="4" id="KW-0949">S-adenosyl-L-methionine</keyword>
<dbReference type="SUPFAM" id="SSF53335">
    <property type="entry name" value="S-adenosyl-L-methionine-dependent methyltransferases"/>
    <property type="match status" value="1"/>
</dbReference>
<protein>
    <submittedName>
        <fullName evidence="7">Type iii restriction-modification system methylation subunit</fullName>
    </submittedName>
</protein>
<evidence type="ECO:0000256" key="5">
    <source>
        <dbReference type="ARBA" id="ARBA00022747"/>
    </source>
</evidence>
<feature type="domain" description="DNA methylase N-4/N-6" evidence="6">
    <location>
        <begin position="111"/>
        <end position="444"/>
    </location>
</feature>
<dbReference type="GO" id="GO:0032259">
    <property type="term" value="P:methylation"/>
    <property type="evidence" value="ECO:0007669"/>
    <property type="project" value="UniProtKB-KW"/>
</dbReference>
<dbReference type="STRING" id="1423781.FD06_GL000465"/>
<evidence type="ECO:0000256" key="2">
    <source>
        <dbReference type="ARBA" id="ARBA00022603"/>
    </source>
</evidence>
<keyword evidence="2" id="KW-0489">Methyltransferase</keyword>
<dbReference type="GO" id="GO:0003677">
    <property type="term" value="F:DNA binding"/>
    <property type="evidence" value="ECO:0007669"/>
    <property type="project" value="InterPro"/>
</dbReference>
<evidence type="ECO:0000256" key="4">
    <source>
        <dbReference type="ARBA" id="ARBA00022691"/>
    </source>
</evidence>
<dbReference type="Pfam" id="PF01555">
    <property type="entry name" value="N6_N4_Mtase"/>
    <property type="match status" value="1"/>
</dbReference>
<evidence type="ECO:0000256" key="1">
    <source>
        <dbReference type="ARBA" id="ARBA00006594"/>
    </source>
</evidence>
<dbReference type="InterPro" id="IPR002295">
    <property type="entry name" value="N4/N6-MTase_EcoPI_Mod-like"/>
</dbReference>
<comment type="caution">
    <text evidence="7">The sequence shown here is derived from an EMBL/GenBank/DDBJ whole genome shotgun (WGS) entry which is preliminary data.</text>
</comment>
<evidence type="ECO:0000256" key="3">
    <source>
        <dbReference type="ARBA" id="ARBA00022679"/>
    </source>
</evidence>
<evidence type="ECO:0000313" key="8">
    <source>
        <dbReference type="Proteomes" id="UP000052012"/>
    </source>
</evidence>
<keyword evidence="5" id="KW-0680">Restriction system</keyword>
<dbReference type="RefSeq" id="WP_056966713.1">
    <property type="nucleotide sequence ID" value="NZ_AYYQ01000035.1"/>
</dbReference>
<dbReference type="AlphaFoldDB" id="A0A0R2AMP0"/>
<organism evidence="7 8">
    <name type="scientific">Apilactobacillus ozensis DSM 23829 = JCM 17196</name>
    <dbReference type="NCBI Taxonomy" id="1423781"/>
    <lineage>
        <taxon>Bacteria</taxon>
        <taxon>Bacillati</taxon>
        <taxon>Bacillota</taxon>
        <taxon>Bacilli</taxon>
        <taxon>Lactobacillales</taxon>
        <taxon>Lactobacillaceae</taxon>
        <taxon>Apilactobacillus</taxon>
    </lineage>
</organism>
<dbReference type="PATRIC" id="fig|1423781.4.peg.478"/>
<dbReference type="InterPro" id="IPR002052">
    <property type="entry name" value="DNA_methylase_N6_adenine_CS"/>
</dbReference>
<name>A0A0R2AMP0_9LACO</name>
<dbReference type="OrthoDB" id="9800801at2"/>
<dbReference type="GO" id="GO:0009307">
    <property type="term" value="P:DNA restriction-modification system"/>
    <property type="evidence" value="ECO:0007669"/>
    <property type="project" value="UniProtKB-KW"/>
</dbReference>
<dbReference type="Gene3D" id="3.40.50.150">
    <property type="entry name" value="Vaccinia Virus protein VP39"/>
    <property type="match status" value="1"/>
</dbReference>
<reference evidence="7 8" key="1">
    <citation type="journal article" date="2015" name="Genome Announc.">
        <title>Expanding the biotechnology potential of lactobacilli through comparative genomics of 213 strains and associated genera.</title>
        <authorList>
            <person name="Sun Z."/>
            <person name="Harris H.M."/>
            <person name="McCann A."/>
            <person name="Guo C."/>
            <person name="Argimon S."/>
            <person name="Zhang W."/>
            <person name="Yang X."/>
            <person name="Jeffery I.B."/>
            <person name="Cooney J.C."/>
            <person name="Kagawa T.F."/>
            <person name="Liu W."/>
            <person name="Song Y."/>
            <person name="Salvetti E."/>
            <person name="Wrobel A."/>
            <person name="Rasinkangas P."/>
            <person name="Parkhill J."/>
            <person name="Rea M.C."/>
            <person name="O'Sullivan O."/>
            <person name="Ritari J."/>
            <person name="Douillard F.P."/>
            <person name="Paul Ross R."/>
            <person name="Yang R."/>
            <person name="Briner A.E."/>
            <person name="Felis G.E."/>
            <person name="de Vos W.M."/>
            <person name="Barrangou R."/>
            <person name="Klaenhammer T.R."/>
            <person name="Caufield P.W."/>
            <person name="Cui Y."/>
            <person name="Zhang H."/>
            <person name="O'Toole P.W."/>
        </authorList>
    </citation>
    <scope>NUCLEOTIDE SEQUENCE [LARGE SCALE GENOMIC DNA]</scope>
    <source>
        <strain evidence="7 8">DSM 23829</strain>
    </source>
</reference>
<evidence type="ECO:0000259" key="6">
    <source>
        <dbReference type="Pfam" id="PF01555"/>
    </source>
</evidence>
<sequence>MSNEDSNNKSQSEKKFNAIEYLNYLISESNNPSDIEKLEKISKMLNSKKYGLVWEEHPEKVEEEMKSKIPVFLENKCKKIHDSDSEDFNFLLEGDNLHSLHLLEKTHLGKIDVIYIDPPYNTGNKDFKYNDSFVDEDDKFRHSKWLSFMERRLKIAKKLLSENGVIFISIDNKEGYQLKLLLDEIFGYKNMAADLHVETSAVAGPRRFAAMNGSVVKTTEFVFAYSNGNTQIIKRPLYDSVLGYDTHYSKFDDTDKGIINLSDKINSELKIKNEFLNAHLKVDMPSLNKLIQVNSTVKNWIYSEDISKRIFRIGDKLNSVNSEDLSTLSSHHVKRLNNKYVILNKNNNPVSIFRYYDRIGTADDYFNSYGERTLRGNLWKGFSSDGGNLSSEGGVKFKNGKKPKRLIKQLIETCTSGKETNVNVLDFFAGSGTTAESVMELNNENKGNYRFILANNDEVIDTTYQRMVNINKEVPMNLKYFKTDFIDKNTDDLETKLLSNIKALVELKHGVDLNRSDIAIVNKRDDLNKLDLSKISTIYMRSQTHKMLNRELLKELVDIDIIDIPETFFAMEMKEAGL</sequence>
<dbReference type="InterPro" id="IPR029063">
    <property type="entry name" value="SAM-dependent_MTases_sf"/>
</dbReference>